<dbReference type="GO" id="GO:0008270">
    <property type="term" value="F:zinc ion binding"/>
    <property type="evidence" value="ECO:0007669"/>
    <property type="project" value="UniProtKB-KW"/>
</dbReference>
<dbReference type="InterPro" id="IPR001876">
    <property type="entry name" value="Znf_RanBP2"/>
</dbReference>
<dbReference type="SMART" id="SM00547">
    <property type="entry name" value="ZnF_RBZ"/>
    <property type="match status" value="1"/>
</dbReference>
<dbReference type="OrthoDB" id="76445at2759"/>
<feature type="region of interest" description="Disordered" evidence="10">
    <location>
        <begin position="130"/>
        <end position="183"/>
    </location>
</feature>
<keyword evidence="7" id="KW-0539">Nucleus</keyword>
<dbReference type="PANTHER" id="PTHR23238">
    <property type="entry name" value="RNA BINDING PROTEIN"/>
    <property type="match status" value="1"/>
</dbReference>
<evidence type="ECO:0000256" key="8">
    <source>
        <dbReference type="PROSITE-ProRule" id="PRU00176"/>
    </source>
</evidence>
<evidence type="ECO:0000313" key="11">
    <source>
        <dbReference type="EMBL" id="CAF2792977.1"/>
    </source>
</evidence>
<feature type="region of interest" description="Disordered" evidence="10">
    <location>
        <begin position="362"/>
        <end position="413"/>
    </location>
</feature>
<evidence type="ECO:0000256" key="1">
    <source>
        <dbReference type="ARBA" id="ARBA00004123"/>
    </source>
</evidence>
<evidence type="ECO:0000313" key="12">
    <source>
        <dbReference type="Proteomes" id="UP000675881"/>
    </source>
</evidence>
<reference evidence="11" key="1">
    <citation type="submission" date="2021-02" db="EMBL/GenBank/DDBJ databases">
        <authorList>
            <person name="Bekaert M."/>
        </authorList>
    </citation>
    <scope>NUCLEOTIDE SEQUENCE</scope>
    <source>
        <strain evidence="11">IoA-00</strain>
    </source>
</reference>
<feature type="compositionally biased region" description="Gly residues" evidence="10">
    <location>
        <begin position="365"/>
        <end position="388"/>
    </location>
</feature>
<comment type="subcellular location">
    <subcellularLocation>
        <location evidence="1">Nucleus</location>
    </subcellularLocation>
</comment>
<evidence type="ECO:0000256" key="3">
    <source>
        <dbReference type="ARBA" id="ARBA00022723"/>
    </source>
</evidence>
<name>A0A7R8CE56_LEPSM</name>
<evidence type="ECO:0000256" key="9">
    <source>
        <dbReference type="PROSITE-ProRule" id="PRU00322"/>
    </source>
</evidence>
<protein>
    <submittedName>
        <fullName evidence="11">TLS</fullName>
    </submittedName>
</protein>
<dbReference type="EMBL" id="HG994589">
    <property type="protein sequence ID" value="CAF2792977.1"/>
    <property type="molecule type" value="Genomic_DNA"/>
</dbReference>
<feature type="region of interest" description="Disordered" evidence="10">
    <location>
        <begin position="52"/>
        <end position="95"/>
    </location>
</feature>
<evidence type="ECO:0000256" key="7">
    <source>
        <dbReference type="ARBA" id="ARBA00023242"/>
    </source>
</evidence>
<dbReference type="PROSITE" id="PS50102">
    <property type="entry name" value="RRM"/>
    <property type="match status" value="1"/>
</dbReference>
<evidence type="ECO:0000256" key="4">
    <source>
        <dbReference type="ARBA" id="ARBA00022771"/>
    </source>
</evidence>
<dbReference type="InterPro" id="IPR012677">
    <property type="entry name" value="Nucleotide-bd_a/b_plait_sf"/>
</dbReference>
<feature type="compositionally biased region" description="Gly residues" evidence="10">
    <location>
        <begin position="262"/>
        <end position="324"/>
    </location>
</feature>
<keyword evidence="4 9" id="KW-0863">Zinc-finger</keyword>
<dbReference type="Pfam" id="PF00076">
    <property type="entry name" value="RRM_1"/>
    <property type="match status" value="1"/>
</dbReference>
<feature type="compositionally biased region" description="Gly residues" evidence="10">
    <location>
        <begin position="395"/>
        <end position="405"/>
    </location>
</feature>
<dbReference type="GO" id="GO:0003723">
    <property type="term" value="F:RNA binding"/>
    <property type="evidence" value="ECO:0007669"/>
    <property type="project" value="UniProtKB-UniRule"/>
</dbReference>
<keyword evidence="6 8" id="KW-0694">RNA-binding</keyword>
<keyword evidence="3" id="KW-0479">Metal-binding</keyword>
<evidence type="ECO:0000256" key="5">
    <source>
        <dbReference type="ARBA" id="ARBA00022833"/>
    </source>
</evidence>
<dbReference type="PROSITE" id="PS01358">
    <property type="entry name" value="ZF_RANBP2_1"/>
    <property type="match status" value="1"/>
</dbReference>
<dbReference type="PROSITE" id="PS50199">
    <property type="entry name" value="ZF_RANBP2_2"/>
    <property type="match status" value="1"/>
</dbReference>
<feature type="compositionally biased region" description="Gly residues" evidence="10">
    <location>
        <begin position="60"/>
        <end position="95"/>
    </location>
</feature>
<evidence type="ECO:0000256" key="10">
    <source>
        <dbReference type="SAM" id="MobiDB-lite"/>
    </source>
</evidence>
<accession>A0A7R8CE56</accession>
<sequence length="523" mass="52532">MGSVEEEKVGVFFLKSRSLLLDRCLRCVFFEDLVQATNSLVGGAGGFGAPNSGYSQGMPPQGGGGGFSDRGGYGQSSGGGFNGPPPGQGYGTGGGGGGNYGTGGYGTSDDGYGNGNGGGYGSGGGGYGSGFGRGRGSRGGGGGGGGGPPRNGPPMSGGGGGRGRGGFNGGGRSGSMEGGYGDDKVQSENQIFISGLPKDLVEDDIAQFFGSIGVIKNDKRSGKQKIWIYKDQNGEQKGEATVTYDDPSAAHKAPLAAPPPGGYGTRGGGGGGGPPRGRGGGFGRGGPRGGGGRGGGGGFGFGGGDRGGSRGGGGQSHGGNGDRGGQQANFSSRPGDWTCPNATCGNTNFAWRNECNKCRSAKPEGAGGGGGPPGYGGRGGGGFGGGRGGGDRRGGGFGGGRGGEGYNSAYQPGAEQQDEWVPLFRELAILIKTGHVNLFKSPLDTLDRILKEKSLEQREAKKKRMDFVDSILKAYEENPPIPNYFAPTVAPDIFEFKFVEASIQTPFKLDDTSSFETMKVLQQ</sequence>
<comment type="similarity">
    <text evidence="2">Belongs to the RRM TET family.</text>
</comment>
<dbReference type="GO" id="GO:0005634">
    <property type="term" value="C:nucleus"/>
    <property type="evidence" value="ECO:0007669"/>
    <property type="project" value="UniProtKB-SubCell"/>
</dbReference>
<dbReference type="InterPro" id="IPR034870">
    <property type="entry name" value="TET_fam"/>
</dbReference>
<dbReference type="InterPro" id="IPR000504">
    <property type="entry name" value="RRM_dom"/>
</dbReference>
<dbReference type="GO" id="GO:0006355">
    <property type="term" value="P:regulation of DNA-templated transcription"/>
    <property type="evidence" value="ECO:0007669"/>
    <property type="project" value="InterPro"/>
</dbReference>
<keyword evidence="5" id="KW-0862">Zinc</keyword>
<dbReference type="Gene3D" id="3.30.70.330">
    <property type="match status" value="1"/>
</dbReference>
<gene>
    <name evidence="11" type="ORF">LSAA_2271</name>
</gene>
<dbReference type="Proteomes" id="UP000675881">
    <property type="component" value="Chromosome 10"/>
</dbReference>
<dbReference type="SUPFAM" id="SSF54928">
    <property type="entry name" value="RNA-binding domain, RBD"/>
    <property type="match status" value="1"/>
</dbReference>
<dbReference type="Gene3D" id="4.10.1060.10">
    <property type="entry name" value="Zinc finger, RanBP2-type"/>
    <property type="match status" value="1"/>
</dbReference>
<dbReference type="InterPro" id="IPR036443">
    <property type="entry name" value="Znf_RanBP2_sf"/>
</dbReference>
<dbReference type="AlphaFoldDB" id="A0A7R8CE56"/>
<proteinExistence type="inferred from homology"/>
<feature type="region of interest" description="Disordered" evidence="10">
    <location>
        <begin position="235"/>
        <end position="339"/>
    </location>
</feature>
<dbReference type="SUPFAM" id="SSF90209">
    <property type="entry name" value="Ran binding protein zinc finger-like"/>
    <property type="match status" value="1"/>
</dbReference>
<keyword evidence="12" id="KW-1185">Reference proteome</keyword>
<evidence type="ECO:0000256" key="6">
    <source>
        <dbReference type="ARBA" id="ARBA00022884"/>
    </source>
</evidence>
<evidence type="ECO:0000256" key="2">
    <source>
        <dbReference type="ARBA" id="ARBA00008448"/>
    </source>
</evidence>
<dbReference type="InterPro" id="IPR035979">
    <property type="entry name" value="RBD_domain_sf"/>
</dbReference>
<feature type="compositionally biased region" description="Gly residues" evidence="10">
    <location>
        <begin position="130"/>
        <end position="179"/>
    </location>
</feature>
<organism evidence="11 12">
    <name type="scientific">Lepeophtheirus salmonis</name>
    <name type="common">Salmon louse</name>
    <name type="synonym">Caligus salmonis</name>
    <dbReference type="NCBI Taxonomy" id="72036"/>
    <lineage>
        <taxon>Eukaryota</taxon>
        <taxon>Metazoa</taxon>
        <taxon>Ecdysozoa</taxon>
        <taxon>Arthropoda</taxon>
        <taxon>Crustacea</taxon>
        <taxon>Multicrustacea</taxon>
        <taxon>Hexanauplia</taxon>
        <taxon>Copepoda</taxon>
        <taxon>Siphonostomatoida</taxon>
        <taxon>Caligidae</taxon>
        <taxon>Lepeophtheirus</taxon>
    </lineage>
</organism>